<feature type="repeat" description="Lumazine-binding" evidence="11">
    <location>
        <begin position="98"/>
        <end position="194"/>
    </location>
</feature>
<dbReference type="InterPro" id="IPR026017">
    <property type="entry name" value="Lumazine-bd_dom"/>
</dbReference>
<evidence type="ECO:0000256" key="1">
    <source>
        <dbReference type="ARBA" id="ARBA00000968"/>
    </source>
</evidence>
<dbReference type="STRING" id="472759.Nhal_2812"/>
<sequence>MFTGIIRAVGTVVALQRKGSEAALRIDSGKLDLAEVGIGDSIAVSGVCLTVARLANQVFDFDVSQETLSRTVLGKLQPGEGVNLEPALTLKDHLGGHLTSGHCDGVGRVVERTSVGESVRFSIRAPAGLAKYIAEKGSIGVDGVSLTVNGVKGNLFEVNIIPHTLQATTLNEYRPGREVNLEVDLLARYLERLLLGDSAATTRPSLDEAFLARYGFSK</sequence>
<dbReference type="FunFam" id="2.40.30.20:FF:000003">
    <property type="entry name" value="Riboflavin synthase, alpha subunit"/>
    <property type="match status" value="1"/>
</dbReference>
<dbReference type="RefSeq" id="WP_013033734.1">
    <property type="nucleotide sequence ID" value="NC_013960.1"/>
</dbReference>
<evidence type="ECO:0000256" key="10">
    <source>
        <dbReference type="NCBIfam" id="TIGR00187"/>
    </source>
</evidence>
<dbReference type="EC" id="2.5.1.9" evidence="5 10"/>
<dbReference type="Gene3D" id="2.40.30.20">
    <property type="match status" value="2"/>
</dbReference>
<dbReference type="InterPro" id="IPR017938">
    <property type="entry name" value="Riboflavin_synthase-like_b-brl"/>
</dbReference>
<comment type="function">
    <text evidence="2">Catalyzes the dismutation of two molecules of 6,7-dimethyl-8-ribityllumazine, resulting in the formation of riboflavin and 5-amino-6-(D-ribitylamino)uracil.</text>
</comment>
<gene>
    <name evidence="13" type="ordered locus">Nhal_2812</name>
</gene>
<dbReference type="EMBL" id="CP001798">
    <property type="protein sequence ID" value="ADE15877.1"/>
    <property type="molecule type" value="Genomic_DNA"/>
</dbReference>
<dbReference type="eggNOG" id="COG0307">
    <property type="taxonomic scope" value="Bacteria"/>
</dbReference>
<proteinExistence type="predicted"/>
<dbReference type="OrthoDB" id="9788537at2"/>
<organism evidence="13 14">
    <name type="scientific">Nitrosococcus halophilus (strain Nc4)</name>
    <dbReference type="NCBI Taxonomy" id="472759"/>
    <lineage>
        <taxon>Bacteria</taxon>
        <taxon>Pseudomonadati</taxon>
        <taxon>Pseudomonadota</taxon>
        <taxon>Gammaproteobacteria</taxon>
        <taxon>Chromatiales</taxon>
        <taxon>Chromatiaceae</taxon>
        <taxon>Nitrosococcus</taxon>
    </lineage>
</organism>
<dbReference type="SUPFAM" id="SSF63380">
    <property type="entry name" value="Riboflavin synthase domain-like"/>
    <property type="match status" value="2"/>
</dbReference>
<comment type="subunit">
    <text evidence="4">Homotrimer.</text>
</comment>
<dbReference type="PROSITE" id="PS51177">
    <property type="entry name" value="LUMAZINE_BIND"/>
    <property type="match status" value="2"/>
</dbReference>
<dbReference type="GO" id="GO:0004746">
    <property type="term" value="F:riboflavin synthase activity"/>
    <property type="evidence" value="ECO:0007669"/>
    <property type="project" value="UniProtKB-UniRule"/>
</dbReference>
<dbReference type="FunFam" id="2.40.30.20:FF:000004">
    <property type="entry name" value="Riboflavin synthase, alpha subunit"/>
    <property type="match status" value="1"/>
</dbReference>
<evidence type="ECO:0000256" key="8">
    <source>
        <dbReference type="ARBA" id="ARBA00022679"/>
    </source>
</evidence>
<evidence type="ECO:0000313" key="14">
    <source>
        <dbReference type="Proteomes" id="UP000001844"/>
    </source>
</evidence>
<evidence type="ECO:0000256" key="2">
    <source>
        <dbReference type="ARBA" id="ARBA00002803"/>
    </source>
</evidence>
<dbReference type="PANTHER" id="PTHR21098">
    <property type="entry name" value="RIBOFLAVIN SYNTHASE ALPHA CHAIN"/>
    <property type="match status" value="1"/>
</dbReference>
<keyword evidence="9" id="KW-0677">Repeat</keyword>
<accession>D5BXW6</accession>
<evidence type="ECO:0000256" key="6">
    <source>
        <dbReference type="ARBA" id="ARBA00013950"/>
    </source>
</evidence>
<evidence type="ECO:0000256" key="9">
    <source>
        <dbReference type="ARBA" id="ARBA00022737"/>
    </source>
</evidence>
<evidence type="ECO:0000259" key="12">
    <source>
        <dbReference type="PROSITE" id="PS51177"/>
    </source>
</evidence>
<evidence type="ECO:0000313" key="13">
    <source>
        <dbReference type="EMBL" id="ADE15877.1"/>
    </source>
</evidence>
<evidence type="ECO:0000256" key="4">
    <source>
        <dbReference type="ARBA" id="ARBA00011233"/>
    </source>
</evidence>
<comment type="catalytic activity">
    <reaction evidence="1">
        <text>2 6,7-dimethyl-8-(1-D-ribityl)lumazine + H(+) = 5-amino-6-(D-ribitylamino)uracil + riboflavin</text>
        <dbReference type="Rhea" id="RHEA:20772"/>
        <dbReference type="ChEBI" id="CHEBI:15378"/>
        <dbReference type="ChEBI" id="CHEBI:15934"/>
        <dbReference type="ChEBI" id="CHEBI:57986"/>
        <dbReference type="ChEBI" id="CHEBI:58201"/>
        <dbReference type="EC" id="2.5.1.9"/>
    </reaction>
</comment>
<dbReference type="CDD" id="cd00402">
    <property type="entry name" value="Riboflavin_synthase_like"/>
    <property type="match status" value="1"/>
</dbReference>
<comment type="pathway">
    <text evidence="3">Cofactor biosynthesis; riboflavin biosynthesis; riboflavin from 2-hydroxy-3-oxobutyl phosphate and 5-amino-6-(D-ribitylamino)uracil: step 2/2.</text>
</comment>
<name>D5BXW6_NITHN</name>
<keyword evidence="7" id="KW-0686">Riboflavin biosynthesis</keyword>
<keyword evidence="14" id="KW-1185">Reference proteome</keyword>
<dbReference type="NCBIfam" id="NF006767">
    <property type="entry name" value="PRK09289.1"/>
    <property type="match status" value="1"/>
</dbReference>
<dbReference type="InterPro" id="IPR023366">
    <property type="entry name" value="ATP_synth_asu-like_sf"/>
</dbReference>
<feature type="domain" description="Lumazine-binding" evidence="12">
    <location>
        <begin position="98"/>
        <end position="194"/>
    </location>
</feature>
<dbReference type="AlphaFoldDB" id="D5BXW6"/>
<dbReference type="GO" id="GO:0009231">
    <property type="term" value="P:riboflavin biosynthetic process"/>
    <property type="evidence" value="ECO:0007669"/>
    <property type="project" value="UniProtKB-KW"/>
</dbReference>
<dbReference type="InterPro" id="IPR001783">
    <property type="entry name" value="Lumazine-bd"/>
</dbReference>
<dbReference type="PIRSF" id="PIRSF000498">
    <property type="entry name" value="Riboflavin_syn_A"/>
    <property type="match status" value="1"/>
</dbReference>
<feature type="domain" description="Lumazine-binding" evidence="12">
    <location>
        <begin position="1"/>
        <end position="97"/>
    </location>
</feature>
<keyword evidence="8 13" id="KW-0808">Transferase</keyword>
<evidence type="ECO:0000256" key="11">
    <source>
        <dbReference type="PROSITE-ProRule" id="PRU00524"/>
    </source>
</evidence>
<feature type="repeat" description="Lumazine-binding" evidence="11">
    <location>
        <begin position="1"/>
        <end position="97"/>
    </location>
</feature>
<dbReference type="HOGENOM" id="CLU_034388_2_0_6"/>
<evidence type="ECO:0000256" key="7">
    <source>
        <dbReference type="ARBA" id="ARBA00022619"/>
    </source>
</evidence>
<dbReference type="KEGG" id="nhl:Nhal_2812"/>
<dbReference type="Proteomes" id="UP000001844">
    <property type="component" value="Chromosome"/>
</dbReference>
<evidence type="ECO:0000256" key="5">
    <source>
        <dbReference type="ARBA" id="ARBA00012827"/>
    </source>
</evidence>
<dbReference type="Pfam" id="PF00677">
    <property type="entry name" value="Lum_binding"/>
    <property type="match status" value="2"/>
</dbReference>
<dbReference type="NCBIfam" id="TIGR00187">
    <property type="entry name" value="ribE"/>
    <property type="match status" value="1"/>
</dbReference>
<evidence type="ECO:0000256" key="3">
    <source>
        <dbReference type="ARBA" id="ARBA00004887"/>
    </source>
</evidence>
<dbReference type="NCBIfam" id="NF009566">
    <property type="entry name" value="PRK13020.1"/>
    <property type="match status" value="1"/>
</dbReference>
<protein>
    <recommendedName>
        <fullName evidence="6 10">Riboflavin synthase</fullName>
        <ecNumber evidence="5 10">2.5.1.9</ecNumber>
    </recommendedName>
</protein>
<dbReference type="PANTHER" id="PTHR21098:SF12">
    <property type="entry name" value="RIBOFLAVIN SYNTHASE"/>
    <property type="match status" value="1"/>
</dbReference>
<reference evidence="14" key="1">
    <citation type="submission" date="2010-04" db="EMBL/GenBank/DDBJ databases">
        <title>Complete genome sequence of Nitrosococcus halophilus Nc4, a salt-adapted, aerobic obligate ammonia-oxidizing sulfur purple bacterium.</title>
        <authorList>
            <consortium name="US DOE Joint Genome Institute"/>
            <person name="Campbell M.A."/>
            <person name="Malfatti S.A."/>
            <person name="Chain P.S.G."/>
            <person name="Heidelberg J.F."/>
            <person name="Ward B.B."/>
            <person name="Klotz M.G."/>
        </authorList>
    </citation>
    <scope>NUCLEOTIDE SEQUENCE [LARGE SCALE GENOMIC DNA]</scope>
    <source>
        <strain evidence="14">Nc4</strain>
    </source>
</reference>